<feature type="region of interest" description="Disordered" evidence="1">
    <location>
        <begin position="230"/>
        <end position="255"/>
    </location>
</feature>
<gene>
    <name evidence="2" type="ORF">S06H3_48171</name>
</gene>
<evidence type="ECO:0000313" key="2">
    <source>
        <dbReference type="EMBL" id="GAI39971.1"/>
    </source>
</evidence>
<accession>X1PC09</accession>
<feature type="non-terminal residue" evidence="2">
    <location>
        <position position="255"/>
    </location>
</feature>
<protein>
    <recommendedName>
        <fullName evidence="3">ZU5 domain-containing protein</fullName>
    </recommendedName>
</protein>
<reference evidence="2" key="1">
    <citation type="journal article" date="2014" name="Front. Microbiol.">
        <title>High frequency of phylogenetically diverse reductive dehalogenase-homologous genes in deep subseafloor sedimentary metagenomes.</title>
        <authorList>
            <person name="Kawai M."/>
            <person name="Futagami T."/>
            <person name="Toyoda A."/>
            <person name="Takaki Y."/>
            <person name="Nishi S."/>
            <person name="Hori S."/>
            <person name="Arai W."/>
            <person name="Tsubouchi T."/>
            <person name="Morono Y."/>
            <person name="Uchiyama I."/>
            <person name="Ito T."/>
            <person name="Fujiyama A."/>
            <person name="Inagaki F."/>
            <person name="Takami H."/>
        </authorList>
    </citation>
    <scope>NUCLEOTIDE SEQUENCE</scope>
    <source>
        <strain evidence="2">Expedition CK06-06</strain>
    </source>
</reference>
<name>X1PC09_9ZZZZ</name>
<evidence type="ECO:0000256" key="1">
    <source>
        <dbReference type="SAM" id="MobiDB-lite"/>
    </source>
</evidence>
<sequence>EDGTTTVSGFEIAKGKTYPKLKIKTASNLCPGEYTFILGLKGTTDKEEYPSPLIVIGGGGGGGGAVILPQPPLEIPETDTGEVVATPGEGGITTLTNPDGSEIKLTIPSDTVSQNTNFTIDVTDVSSVNRPEPETGLFLIAGLVYEIKAEVNGEFITSFNKALTLSFTYTDEQIEGLDEASLKIYYWDDIQNQWITLENSKVDMDNNTVIASIDHFTLFALIGLKTVSPEEEKIGEEGEEETPRGETEEKIGEEE</sequence>
<proteinExistence type="predicted"/>
<dbReference type="EMBL" id="BARV01030319">
    <property type="protein sequence ID" value="GAI39971.1"/>
    <property type="molecule type" value="Genomic_DNA"/>
</dbReference>
<dbReference type="AlphaFoldDB" id="X1PC09"/>
<feature type="non-terminal residue" evidence="2">
    <location>
        <position position="1"/>
    </location>
</feature>
<evidence type="ECO:0008006" key="3">
    <source>
        <dbReference type="Google" id="ProtNLM"/>
    </source>
</evidence>
<organism evidence="2">
    <name type="scientific">marine sediment metagenome</name>
    <dbReference type="NCBI Taxonomy" id="412755"/>
    <lineage>
        <taxon>unclassified sequences</taxon>
        <taxon>metagenomes</taxon>
        <taxon>ecological metagenomes</taxon>
    </lineage>
</organism>
<comment type="caution">
    <text evidence="2">The sequence shown here is derived from an EMBL/GenBank/DDBJ whole genome shotgun (WGS) entry which is preliminary data.</text>
</comment>